<reference evidence="2" key="1">
    <citation type="submission" date="2021-06" db="EMBL/GenBank/DDBJ databases">
        <authorList>
            <person name="Kallberg Y."/>
            <person name="Tangrot J."/>
            <person name="Rosling A."/>
        </authorList>
    </citation>
    <scope>NUCLEOTIDE SEQUENCE</scope>
    <source>
        <strain evidence="2">IN212</strain>
    </source>
</reference>
<feature type="non-terminal residue" evidence="2">
    <location>
        <position position="1"/>
    </location>
</feature>
<evidence type="ECO:0000313" key="3">
    <source>
        <dbReference type="Proteomes" id="UP000789396"/>
    </source>
</evidence>
<sequence length="149" mass="17225">SIGALISSLMSLRNFFSENKVVDEECDDKTAEDSLENIKDDNELKKLSVKADNTDFNYDAKELNNRNSLFFEWTVIIFIGFSCFCLWGIIATFFCFEYIIPLIENKNKNVNEEFQLTLELNDIVNKVIEEKVMKSKDKESEPTIGLNKI</sequence>
<dbReference type="OrthoDB" id="10570714at2759"/>
<feature type="transmembrane region" description="Helical" evidence="1">
    <location>
        <begin position="73"/>
        <end position="100"/>
    </location>
</feature>
<gene>
    <name evidence="2" type="ORF">RFULGI_LOCUS18419</name>
</gene>
<keyword evidence="1" id="KW-0472">Membrane</keyword>
<dbReference type="Proteomes" id="UP000789396">
    <property type="component" value="Unassembled WGS sequence"/>
</dbReference>
<comment type="caution">
    <text evidence="2">The sequence shown here is derived from an EMBL/GenBank/DDBJ whole genome shotgun (WGS) entry which is preliminary data.</text>
</comment>
<feature type="non-terminal residue" evidence="2">
    <location>
        <position position="149"/>
    </location>
</feature>
<keyword evidence="1" id="KW-0812">Transmembrane</keyword>
<evidence type="ECO:0000256" key="1">
    <source>
        <dbReference type="SAM" id="Phobius"/>
    </source>
</evidence>
<proteinExistence type="predicted"/>
<dbReference type="EMBL" id="CAJVPZ010080500">
    <property type="protein sequence ID" value="CAG8807757.1"/>
    <property type="molecule type" value="Genomic_DNA"/>
</dbReference>
<name>A0A9N9PBY4_9GLOM</name>
<evidence type="ECO:0000313" key="2">
    <source>
        <dbReference type="EMBL" id="CAG8807757.1"/>
    </source>
</evidence>
<dbReference type="AlphaFoldDB" id="A0A9N9PBY4"/>
<keyword evidence="1" id="KW-1133">Transmembrane helix</keyword>
<protein>
    <submittedName>
        <fullName evidence="2">1370_t:CDS:1</fullName>
    </submittedName>
</protein>
<keyword evidence="3" id="KW-1185">Reference proteome</keyword>
<accession>A0A9N9PBY4</accession>
<organism evidence="2 3">
    <name type="scientific">Racocetra fulgida</name>
    <dbReference type="NCBI Taxonomy" id="60492"/>
    <lineage>
        <taxon>Eukaryota</taxon>
        <taxon>Fungi</taxon>
        <taxon>Fungi incertae sedis</taxon>
        <taxon>Mucoromycota</taxon>
        <taxon>Glomeromycotina</taxon>
        <taxon>Glomeromycetes</taxon>
        <taxon>Diversisporales</taxon>
        <taxon>Gigasporaceae</taxon>
        <taxon>Racocetra</taxon>
    </lineage>
</organism>